<evidence type="ECO:0000256" key="1">
    <source>
        <dbReference type="SAM" id="Phobius"/>
    </source>
</evidence>
<keyword evidence="5" id="KW-1185">Reference proteome</keyword>
<accession>A0A564Y7H7</accession>
<keyword evidence="1" id="KW-0472">Membrane</keyword>
<evidence type="ECO:0000313" key="5">
    <source>
        <dbReference type="Proteomes" id="UP000321570"/>
    </source>
</evidence>
<organism evidence="3 5">
    <name type="scientific">Hymenolepis diminuta</name>
    <name type="common">Rat tapeworm</name>
    <dbReference type="NCBI Taxonomy" id="6216"/>
    <lineage>
        <taxon>Eukaryota</taxon>
        <taxon>Metazoa</taxon>
        <taxon>Spiralia</taxon>
        <taxon>Lophotrochozoa</taxon>
        <taxon>Platyhelminthes</taxon>
        <taxon>Cestoda</taxon>
        <taxon>Eucestoda</taxon>
        <taxon>Cyclophyllidea</taxon>
        <taxon>Hymenolepididae</taxon>
        <taxon>Hymenolepis</taxon>
    </lineage>
</organism>
<protein>
    <submittedName>
        <fullName evidence="3">Uncharacterized protein</fullName>
    </submittedName>
</protein>
<feature type="transmembrane region" description="Helical" evidence="1">
    <location>
        <begin position="79"/>
        <end position="98"/>
    </location>
</feature>
<sequence length="148" mass="16800">MRNNRGAIVKRISQSGAVTVVLKQSERPCRYSFPFSTFFARLEQSTVLTPDFVGRSLFLVLLAAFVYDSGFHSATTAETISGCCSLFSPFFLLTLLIHSWKLFRKVSFRFISLLELPIASATLLTVDSIFCMKFFFFDFESIQRVASF</sequence>
<evidence type="ECO:0000313" key="3">
    <source>
        <dbReference type="EMBL" id="VUZ43232.1"/>
    </source>
</evidence>
<proteinExistence type="predicted"/>
<evidence type="ECO:0000313" key="4">
    <source>
        <dbReference type="EMBL" id="VUZ45397.1"/>
    </source>
</evidence>
<reference evidence="3 5" key="1">
    <citation type="submission" date="2019-07" db="EMBL/GenBank/DDBJ databases">
        <authorList>
            <person name="Jastrzebski P J."/>
            <person name="Paukszto L."/>
            <person name="Jastrzebski P J."/>
        </authorList>
    </citation>
    <scope>NUCLEOTIDE SEQUENCE [LARGE SCALE GENOMIC DNA]</scope>
    <source>
        <strain evidence="3 5">WMS-il1</strain>
    </source>
</reference>
<gene>
    <name evidence="2" type="ORF">WMSIL1_LOCUS3614</name>
    <name evidence="3" type="ORF">WMSIL1_LOCUS3981</name>
    <name evidence="4" type="ORF">WMSIL1_LOCUS5409</name>
</gene>
<dbReference type="EMBL" id="CABIJS010000111">
    <property type="protein sequence ID" value="VUZ43231.1"/>
    <property type="molecule type" value="Genomic_DNA"/>
</dbReference>
<feature type="transmembrane region" description="Helical" evidence="1">
    <location>
        <begin position="110"/>
        <end position="136"/>
    </location>
</feature>
<keyword evidence="1" id="KW-0812">Transmembrane</keyword>
<name>A0A564Y7H7_HYMDI</name>
<dbReference type="Proteomes" id="UP000321570">
    <property type="component" value="Unassembled WGS sequence"/>
</dbReference>
<dbReference type="EMBL" id="CABIJS010000174">
    <property type="protein sequence ID" value="VUZ45397.1"/>
    <property type="molecule type" value="Genomic_DNA"/>
</dbReference>
<evidence type="ECO:0000313" key="2">
    <source>
        <dbReference type="EMBL" id="VUZ43231.1"/>
    </source>
</evidence>
<dbReference type="EMBL" id="CABIJS010000111">
    <property type="protein sequence ID" value="VUZ43232.1"/>
    <property type="molecule type" value="Genomic_DNA"/>
</dbReference>
<feature type="transmembrane region" description="Helical" evidence="1">
    <location>
        <begin position="47"/>
        <end position="67"/>
    </location>
</feature>
<dbReference type="AlphaFoldDB" id="A0A564Y7H7"/>
<keyword evidence="1" id="KW-1133">Transmembrane helix</keyword>